<proteinExistence type="inferred from homology"/>
<keyword evidence="12 15" id="KW-0411">Iron-sulfur</keyword>
<gene>
    <name evidence="20" type="primary">elp3</name>
</gene>
<accession>A0A1S3SBE4</accession>
<dbReference type="SMART" id="SM00729">
    <property type="entry name" value="Elp3"/>
    <property type="match status" value="1"/>
</dbReference>
<dbReference type="AlphaFoldDB" id="A0A1S3SBE4"/>
<dbReference type="GO" id="GO:0051539">
    <property type="term" value="F:4 iron, 4 sulfur cluster binding"/>
    <property type="evidence" value="ECO:0007669"/>
    <property type="project" value="UniProtKB-KW"/>
</dbReference>
<keyword evidence="13 15" id="KW-0012">Acyltransferase</keyword>
<dbReference type="CDD" id="cd01335">
    <property type="entry name" value="Radical_SAM"/>
    <property type="match status" value="1"/>
</dbReference>
<evidence type="ECO:0000256" key="10">
    <source>
        <dbReference type="ARBA" id="ARBA00022884"/>
    </source>
</evidence>
<evidence type="ECO:0000259" key="18">
    <source>
        <dbReference type="PROSITE" id="PS51918"/>
    </source>
</evidence>
<evidence type="ECO:0000256" key="12">
    <source>
        <dbReference type="ARBA" id="ARBA00023014"/>
    </source>
</evidence>
<comment type="cofactor">
    <cofactor evidence="15 16">
        <name>[4Fe-4S] cluster</name>
        <dbReference type="ChEBI" id="CHEBI:49883"/>
    </cofactor>
    <text evidence="15 16">Binds 1 [4Fe-4S] cluster. The cluster is coordinated with 3 cysteines and an exchangeable S-adenosyl-L-methionine.</text>
</comment>
<feature type="binding site" evidence="16">
    <location>
        <position position="113"/>
    </location>
    <ligand>
        <name>[4Fe-4S] cluster</name>
        <dbReference type="ChEBI" id="CHEBI:49883"/>
        <note>4Fe-4S-S-AdoMet</note>
    </ligand>
</feature>
<evidence type="ECO:0000256" key="2">
    <source>
        <dbReference type="ARBA" id="ARBA00005494"/>
    </source>
</evidence>
<feature type="domain" description="N-acetyltransferase" evidence="17">
    <location>
        <begin position="397"/>
        <end position="551"/>
    </location>
</feature>
<dbReference type="GO" id="GO:0005634">
    <property type="term" value="C:nucleus"/>
    <property type="evidence" value="ECO:0007669"/>
    <property type="project" value="TreeGrafter"/>
</dbReference>
<dbReference type="Gene3D" id="3.40.630.30">
    <property type="match status" value="1"/>
</dbReference>
<keyword evidence="9 15" id="KW-0479">Metal-binding</keyword>
<dbReference type="InterPro" id="IPR058240">
    <property type="entry name" value="rSAM_sf"/>
</dbReference>
<evidence type="ECO:0000256" key="1">
    <source>
        <dbReference type="ARBA" id="ARBA00005043"/>
    </source>
</evidence>
<evidence type="ECO:0000313" key="20">
    <source>
        <dbReference type="RefSeq" id="XP_014061662.1"/>
    </source>
</evidence>
<dbReference type="PANTHER" id="PTHR11135:SF0">
    <property type="entry name" value="ELONGATOR COMPLEX PROTEIN 3"/>
    <property type="match status" value="1"/>
</dbReference>
<dbReference type="SFLD" id="SFLDF00344">
    <property type="entry name" value="ELP3-like"/>
    <property type="match status" value="1"/>
</dbReference>
<evidence type="ECO:0000256" key="16">
    <source>
        <dbReference type="PIRSR" id="PIRSR005669-1"/>
    </source>
</evidence>
<feature type="binding site" evidence="16">
    <location>
        <position position="110"/>
    </location>
    <ligand>
        <name>[4Fe-4S] cluster</name>
        <dbReference type="ChEBI" id="CHEBI:49883"/>
        <note>4Fe-4S-S-AdoMet</note>
    </ligand>
</feature>
<keyword evidence="11 16" id="KW-0408">Iron</keyword>
<keyword evidence="5 15" id="KW-0820">tRNA-binding</keyword>
<keyword evidence="6 15" id="KW-0808">Transferase</keyword>
<dbReference type="SFLD" id="SFLDG01086">
    <property type="entry name" value="elongater_protein-like"/>
    <property type="match status" value="1"/>
</dbReference>
<evidence type="ECO:0000256" key="5">
    <source>
        <dbReference type="ARBA" id="ARBA00022555"/>
    </source>
</evidence>
<keyword evidence="19" id="KW-1185">Reference proteome</keyword>
<dbReference type="PROSITE" id="PS51186">
    <property type="entry name" value="GNAT"/>
    <property type="match status" value="1"/>
</dbReference>
<dbReference type="InterPro" id="IPR032432">
    <property type="entry name" value="Radical_SAM_C"/>
</dbReference>
<evidence type="ECO:0000256" key="13">
    <source>
        <dbReference type="ARBA" id="ARBA00023315"/>
    </source>
</evidence>
<dbReference type="InterPro" id="IPR039661">
    <property type="entry name" value="ELP3"/>
</dbReference>
<comment type="similarity">
    <text evidence="2 15">Belongs to the ELP3 family.</text>
</comment>
<dbReference type="Pfam" id="PF16199">
    <property type="entry name" value="Radical_SAM_C"/>
    <property type="match status" value="1"/>
</dbReference>
<evidence type="ECO:0000256" key="9">
    <source>
        <dbReference type="ARBA" id="ARBA00022723"/>
    </source>
</evidence>
<dbReference type="OrthoDB" id="10265243at2759"/>
<dbReference type="InterPro" id="IPR056591">
    <property type="entry name" value="ELP3-like_N"/>
</dbReference>
<dbReference type="PaxDb" id="8030-ENSSSAP00000039547"/>
<dbReference type="GO" id="GO:0002926">
    <property type="term" value="P:tRNA wobble base 5-methoxycarbonylmethyl-2-thiouridinylation"/>
    <property type="evidence" value="ECO:0007669"/>
    <property type="project" value="TreeGrafter"/>
</dbReference>
<keyword evidence="10" id="KW-0694">RNA-binding</keyword>
<dbReference type="EC" id="2.3.1.-" evidence="15"/>
<evidence type="ECO:0000256" key="4">
    <source>
        <dbReference type="ARBA" id="ARBA00022485"/>
    </source>
</evidence>
<dbReference type="SUPFAM" id="SSF102114">
    <property type="entry name" value="Radical SAM enzymes"/>
    <property type="match status" value="1"/>
</dbReference>
<dbReference type="GO" id="GO:0106261">
    <property type="term" value="F:tRNA uridine(34) acetyltransferase activity"/>
    <property type="evidence" value="ECO:0007669"/>
    <property type="project" value="UniProtKB-EC"/>
</dbReference>
<dbReference type="InterPro" id="IPR000182">
    <property type="entry name" value="GNAT_dom"/>
</dbReference>
<dbReference type="SUPFAM" id="SSF55729">
    <property type="entry name" value="Acyl-CoA N-acyltransferases (Nat)"/>
    <property type="match status" value="1"/>
</dbReference>
<dbReference type="NCBIfam" id="TIGR01211">
    <property type="entry name" value="ELP3"/>
    <property type="match status" value="1"/>
</dbReference>
<dbReference type="GO" id="GO:0005737">
    <property type="term" value="C:cytoplasm"/>
    <property type="evidence" value="ECO:0007669"/>
    <property type="project" value="TreeGrafter"/>
</dbReference>
<evidence type="ECO:0000256" key="15">
    <source>
        <dbReference type="PIRNR" id="PIRNR005669"/>
    </source>
</evidence>
<dbReference type="RefSeq" id="XP_014061662.1">
    <property type="nucleotide sequence ID" value="XM_014206187.2"/>
</dbReference>
<evidence type="ECO:0000256" key="11">
    <source>
        <dbReference type="ARBA" id="ARBA00023004"/>
    </source>
</evidence>
<dbReference type="PANTHER" id="PTHR11135">
    <property type="entry name" value="HISTONE ACETYLTRANSFERASE-RELATED"/>
    <property type="match status" value="1"/>
</dbReference>
<comment type="catalytic activity">
    <reaction evidence="14">
        <text>uridine(34) in tRNA + acetyl-CoA + S-adenosyl-L-methionine + H2O = 5-(carboxymethyl)uridine(34) in tRNA + 5'-deoxyadenosine + L-methionine + CoA + 2 H(+)</text>
        <dbReference type="Rhea" id="RHEA:61020"/>
        <dbReference type="Rhea" id="RHEA-COMP:10407"/>
        <dbReference type="Rhea" id="RHEA-COMP:11727"/>
        <dbReference type="ChEBI" id="CHEBI:15377"/>
        <dbReference type="ChEBI" id="CHEBI:15378"/>
        <dbReference type="ChEBI" id="CHEBI:17319"/>
        <dbReference type="ChEBI" id="CHEBI:57287"/>
        <dbReference type="ChEBI" id="CHEBI:57288"/>
        <dbReference type="ChEBI" id="CHEBI:57844"/>
        <dbReference type="ChEBI" id="CHEBI:59789"/>
        <dbReference type="ChEBI" id="CHEBI:65315"/>
        <dbReference type="ChEBI" id="CHEBI:74882"/>
        <dbReference type="EC" id="2.3.1.311"/>
    </reaction>
    <physiologicalReaction direction="left-to-right" evidence="14">
        <dbReference type="Rhea" id="RHEA:61021"/>
    </physiologicalReaction>
</comment>
<sequence>MGKQKKKSDLSRAELMMMTIADVINQLVEAHEEGKDINLNKVKTKCSAKYGLSAQPRLVDIIAAVPPHYRRALVPKLKAKPIRTASGIAVVAVMCKPHRCPHISFTGNICVYCPGGPDSDFEYSTQSYTGYEPTSMRAIRARYDPYLQTRHRVEQLKQLGHSVDKVEFIVMGGTFMALAEEYRDYFIRNLHDALSGHTSNNVAEAVRYSERSNTKCVGITIETRPDYCLKRHLSDMLGYGCTRLEIGVQSVYEDVARDTNRGHTVRAVCESFHFSKDAGFKVVSHMMPDLPNVGMERDIEQFIEFFENPAFRPDGLKLYPTLVIRGTGLYELWKTGRYKSYSPSALVDLVARILALVPPWTRVYRVQRDIPMPLVSSGVEHGNLRELALARMKDMGTECRDVRTREVGIQEIHHKVRPYQVELIRRDYVANGGWETFLSYEDPEQDILIGLLRLRRCSAQSFRPELKGGVSIVRELHVYGSVVPVSSRDPSKFQHQGFGMMLMEEAERIAREEHGSGKLAVISGVGTRNYYRKMGYELEGPYMVKHLEVCL</sequence>
<dbReference type="InterPro" id="IPR006638">
    <property type="entry name" value="Elp3/MiaA/NifB-like_rSAM"/>
</dbReference>
<evidence type="ECO:0000256" key="14">
    <source>
        <dbReference type="ARBA" id="ARBA00047372"/>
    </source>
</evidence>
<evidence type="ECO:0000259" key="17">
    <source>
        <dbReference type="PROSITE" id="PS51186"/>
    </source>
</evidence>
<dbReference type="GO" id="GO:0033588">
    <property type="term" value="C:elongator holoenzyme complex"/>
    <property type="evidence" value="ECO:0007669"/>
    <property type="project" value="TreeGrafter"/>
</dbReference>
<feature type="domain" description="Radical SAM core" evidence="18">
    <location>
        <begin position="83"/>
        <end position="373"/>
    </location>
</feature>
<protein>
    <recommendedName>
        <fullName evidence="3 15">Elongator complex protein 3</fullName>
        <ecNumber evidence="15">2.3.1.-</ecNumber>
    </recommendedName>
</protein>
<comment type="function">
    <text evidence="15">Catalytic tRNA acetyltransferase subunit of the elongator complex, which is required for multiple tRNA modifications, including mcm5U (5-methoxycarbonylmethyl uridine), mcm5s2U (5-methoxycarbonylmethyl-2-thiouridine), and ncm5U (5-carbamoylmethyl uridine). In the elongator complex, acts as a tRNA uridine(34) acetyltransferase by mediating formation of carboxymethyluridine in the wobble base at position 34 in tRNAs.</text>
</comment>
<dbReference type="GO" id="GO:0046872">
    <property type="term" value="F:metal ion binding"/>
    <property type="evidence" value="ECO:0007669"/>
    <property type="project" value="UniProtKB-KW"/>
</dbReference>
<dbReference type="SFLD" id="SFLDS00029">
    <property type="entry name" value="Radical_SAM"/>
    <property type="match status" value="1"/>
</dbReference>
<dbReference type="Pfam" id="PF23613">
    <property type="entry name" value="ELP3_N"/>
    <property type="match status" value="1"/>
</dbReference>
<dbReference type="UniPathway" id="UPA00988"/>
<dbReference type="Bgee" id="ENSSSAG00000043627">
    <property type="expression patterns" value="Expressed in semen and 25 other cell types or tissues"/>
</dbReference>
<name>A0A1S3SBE4_SALSA</name>
<evidence type="ECO:0000256" key="6">
    <source>
        <dbReference type="ARBA" id="ARBA00022679"/>
    </source>
</evidence>
<dbReference type="FunFam" id="3.40.630.30:FF:000003">
    <property type="entry name" value="Elongator complex protein 3"/>
    <property type="match status" value="1"/>
</dbReference>
<dbReference type="GO" id="GO:0000049">
    <property type="term" value="F:tRNA binding"/>
    <property type="evidence" value="ECO:0007669"/>
    <property type="project" value="UniProtKB-KW"/>
</dbReference>
<comment type="pathway">
    <text evidence="1">tRNA modification; 5-methoxycarbonylmethyl-2-thiouridine-tRNA biosynthesis.</text>
</comment>
<dbReference type="PIRSF" id="PIRSF005669">
    <property type="entry name" value="Hist_AcTrfase_ELP3"/>
    <property type="match status" value="1"/>
</dbReference>
<evidence type="ECO:0000256" key="8">
    <source>
        <dbReference type="ARBA" id="ARBA00022694"/>
    </source>
</evidence>
<dbReference type="KEGG" id="sasa:106608309"/>
<evidence type="ECO:0000256" key="3">
    <source>
        <dbReference type="ARBA" id="ARBA00020266"/>
    </source>
</evidence>
<organism evidence="19 20">
    <name type="scientific">Salmo salar</name>
    <name type="common">Atlantic salmon</name>
    <dbReference type="NCBI Taxonomy" id="8030"/>
    <lineage>
        <taxon>Eukaryota</taxon>
        <taxon>Metazoa</taxon>
        <taxon>Chordata</taxon>
        <taxon>Craniata</taxon>
        <taxon>Vertebrata</taxon>
        <taxon>Euteleostomi</taxon>
        <taxon>Actinopterygii</taxon>
        <taxon>Neopterygii</taxon>
        <taxon>Teleostei</taxon>
        <taxon>Protacanthopterygii</taxon>
        <taxon>Salmoniformes</taxon>
        <taxon>Salmonidae</taxon>
        <taxon>Salmoninae</taxon>
        <taxon>Salmo</taxon>
    </lineage>
</organism>
<dbReference type="InterPro" id="IPR016181">
    <property type="entry name" value="Acyl_CoA_acyltransferase"/>
</dbReference>
<dbReference type="STRING" id="8030.ENSSSAP00000039547"/>
<dbReference type="Pfam" id="PF04055">
    <property type="entry name" value="Radical_SAM"/>
    <property type="match status" value="1"/>
</dbReference>
<keyword evidence="4" id="KW-0004">4Fe-4S</keyword>
<dbReference type="Proteomes" id="UP001652741">
    <property type="component" value="Chromosome ssa06"/>
</dbReference>
<reference evidence="20" key="1">
    <citation type="submission" date="2025-08" db="UniProtKB">
        <authorList>
            <consortium name="RefSeq"/>
        </authorList>
    </citation>
    <scope>IDENTIFICATION</scope>
</reference>
<keyword evidence="8 15" id="KW-0819">tRNA processing</keyword>
<dbReference type="PROSITE" id="PS51918">
    <property type="entry name" value="RADICAL_SAM"/>
    <property type="match status" value="1"/>
</dbReference>
<dbReference type="CTD" id="55140"/>
<dbReference type="InterPro" id="IPR007197">
    <property type="entry name" value="rSAM"/>
</dbReference>
<feature type="binding site" evidence="16">
    <location>
        <position position="100"/>
    </location>
    <ligand>
        <name>[4Fe-4S] cluster</name>
        <dbReference type="ChEBI" id="CHEBI:49883"/>
        <note>4Fe-4S-S-AdoMet</note>
    </ligand>
</feature>
<evidence type="ECO:0000313" key="19">
    <source>
        <dbReference type="Proteomes" id="UP001652741"/>
    </source>
</evidence>
<keyword evidence="7 15" id="KW-0949">S-adenosyl-L-methionine</keyword>
<dbReference type="GeneID" id="106608309"/>
<evidence type="ECO:0000256" key="7">
    <source>
        <dbReference type="ARBA" id="ARBA00022691"/>
    </source>
</evidence>
<dbReference type="InterPro" id="IPR034687">
    <property type="entry name" value="ELP3-like"/>
</dbReference>